<dbReference type="OrthoDB" id="504708at2759"/>
<proteinExistence type="predicted"/>
<dbReference type="AlphaFoldDB" id="A0A8S4QJ54"/>
<dbReference type="Proteomes" id="UP000838756">
    <property type="component" value="Unassembled WGS sequence"/>
</dbReference>
<comment type="caution">
    <text evidence="1">The sequence shown here is derived from an EMBL/GenBank/DDBJ whole genome shotgun (WGS) entry which is preliminary data.</text>
</comment>
<accession>A0A8S4QJ54</accession>
<name>A0A8S4QJ54_9NEOP</name>
<sequence>NCQKEKEAEEFVCPEGTQGNGNFADPATCRRFYQVSARPIN</sequence>
<gene>
    <name evidence="1" type="primary">jg21353</name>
    <name evidence="1" type="ORF">PAEG_LOCUS3203</name>
</gene>
<keyword evidence="2" id="KW-1185">Reference proteome</keyword>
<evidence type="ECO:0000313" key="2">
    <source>
        <dbReference type="Proteomes" id="UP000838756"/>
    </source>
</evidence>
<evidence type="ECO:0000313" key="1">
    <source>
        <dbReference type="EMBL" id="CAH2211386.1"/>
    </source>
</evidence>
<reference evidence="1" key="1">
    <citation type="submission" date="2022-03" db="EMBL/GenBank/DDBJ databases">
        <authorList>
            <person name="Lindestad O."/>
        </authorList>
    </citation>
    <scope>NUCLEOTIDE SEQUENCE</scope>
</reference>
<dbReference type="EMBL" id="CAKXAJ010010047">
    <property type="protein sequence ID" value="CAH2211386.1"/>
    <property type="molecule type" value="Genomic_DNA"/>
</dbReference>
<protein>
    <submittedName>
        <fullName evidence="1">Jg21353 protein</fullName>
    </submittedName>
</protein>
<feature type="non-terminal residue" evidence="1">
    <location>
        <position position="1"/>
    </location>
</feature>
<organism evidence="1 2">
    <name type="scientific">Pararge aegeria aegeria</name>
    <dbReference type="NCBI Taxonomy" id="348720"/>
    <lineage>
        <taxon>Eukaryota</taxon>
        <taxon>Metazoa</taxon>
        <taxon>Ecdysozoa</taxon>
        <taxon>Arthropoda</taxon>
        <taxon>Hexapoda</taxon>
        <taxon>Insecta</taxon>
        <taxon>Pterygota</taxon>
        <taxon>Neoptera</taxon>
        <taxon>Endopterygota</taxon>
        <taxon>Lepidoptera</taxon>
        <taxon>Glossata</taxon>
        <taxon>Ditrysia</taxon>
        <taxon>Papilionoidea</taxon>
        <taxon>Nymphalidae</taxon>
        <taxon>Satyrinae</taxon>
        <taxon>Satyrini</taxon>
        <taxon>Parargina</taxon>
        <taxon>Pararge</taxon>
    </lineage>
</organism>